<accession>A0A9Q1E837</accession>
<evidence type="ECO:0000313" key="1">
    <source>
        <dbReference type="EMBL" id="KAJ8333965.1"/>
    </source>
</evidence>
<organism evidence="1 2">
    <name type="scientific">Synaphobranchus kaupii</name>
    <name type="common">Kaup's arrowtooth eel</name>
    <dbReference type="NCBI Taxonomy" id="118154"/>
    <lineage>
        <taxon>Eukaryota</taxon>
        <taxon>Metazoa</taxon>
        <taxon>Chordata</taxon>
        <taxon>Craniata</taxon>
        <taxon>Vertebrata</taxon>
        <taxon>Euteleostomi</taxon>
        <taxon>Actinopterygii</taxon>
        <taxon>Neopterygii</taxon>
        <taxon>Teleostei</taxon>
        <taxon>Anguilliformes</taxon>
        <taxon>Synaphobranchidae</taxon>
        <taxon>Synaphobranchus</taxon>
    </lineage>
</organism>
<keyword evidence="2" id="KW-1185">Reference proteome</keyword>
<comment type="caution">
    <text evidence="1">The sequence shown here is derived from an EMBL/GenBank/DDBJ whole genome shotgun (WGS) entry which is preliminary data.</text>
</comment>
<reference evidence="1" key="1">
    <citation type="journal article" date="2023" name="Science">
        <title>Genome structures resolve the early diversification of teleost fishes.</title>
        <authorList>
            <person name="Parey E."/>
            <person name="Louis A."/>
            <person name="Montfort J."/>
            <person name="Bouchez O."/>
            <person name="Roques C."/>
            <person name="Iampietro C."/>
            <person name="Lluch J."/>
            <person name="Castinel A."/>
            <person name="Donnadieu C."/>
            <person name="Desvignes T."/>
            <person name="Floi Bucao C."/>
            <person name="Jouanno E."/>
            <person name="Wen M."/>
            <person name="Mejri S."/>
            <person name="Dirks R."/>
            <person name="Jansen H."/>
            <person name="Henkel C."/>
            <person name="Chen W.J."/>
            <person name="Zahm M."/>
            <person name="Cabau C."/>
            <person name="Klopp C."/>
            <person name="Thompson A.W."/>
            <person name="Robinson-Rechavi M."/>
            <person name="Braasch I."/>
            <person name="Lecointre G."/>
            <person name="Bobe J."/>
            <person name="Postlethwait J.H."/>
            <person name="Berthelot C."/>
            <person name="Roest Crollius H."/>
            <person name="Guiguen Y."/>
        </authorList>
    </citation>
    <scope>NUCLEOTIDE SEQUENCE</scope>
    <source>
        <strain evidence="1">WJC10195</strain>
    </source>
</reference>
<proteinExistence type="predicted"/>
<dbReference type="AlphaFoldDB" id="A0A9Q1E837"/>
<gene>
    <name evidence="1" type="ORF">SKAU_G00412840</name>
</gene>
<protein>
    <submittedName>
        <fullName evidence="1">Uncharacterized protein</fullName>
    </submittedName>
</protein>
<sequence length="199" mass="21980">MDPLEEEQQREGVLGSCPQVEVEVGGWKYPCLLDISSQVTLFSEEYYQWWLGDRPMQNPAVLEWLNPCTANGLQISFIGYAVMDFIIGGVQATLVLPGETQSRSQEYHCGGGRVPLRIMNVHPFPIELPRRHPLATIAGIDPSQVQGGRNIVLHTPSPGEVVIDFPTTQAPAGAGSPLDLPEVEGLTPDQQQRFRELIH</sequence>
<dbReference type="OrthoDB" id="6262013at2759"/>
<name>A0A9Q1E837_SYNKA</name>
<evidence type="ECO:0000313" key="2">
    <source>
        <dbReference type="Proteomes" id="UP001152622"/>
    </source>
</evidence>
<dbReference type="Proteomes" id="UP001152622">
    <property type="component" value="Chromosome 22"/>
</dbReference>
<dbReference type="EMBL" id="JAINUF010000022">
    <property type="protein sequence ID" value="KAJ8333965.1"/>
    <property type="molecule type" value="Genomic_DNA"/>
</dbReference>